<dbReference type="GO" id="GO:0008168">
    <property type="term" value="F:methyltransferase activity"/>
    <property type="evidence" value="ECO:0007669"/>
    <property type="project" value="UniProtKB-KW"/>
</dbReference>
<dbReference type="AlphaFoldDB" id="A0A7S2M1J7"/>
<keyword evidence="1" id="KW-0812">Transmembrane</keyword>
<evidence type="ECO:0000313" key="3">
    <source>
        <dbReference type="EMBL" id="CAD9621533.1"/>
    </source>
</evidence>
<protein>
    <submittedName>
        <fullName evidence="4">Methyltransferase</fullName>
        <ecNumber evidence="4">2.1.1.-</ecNumber>
    </submittedName>
</protein>
<evidence type="ECO:0000256" key="1">
    <source>
        <dbReference type="SAM" id="Phobius"/>
    </source>
</evidence>
<dbReference type="InterPro" id="IPR026913">
    <property type="entry name" value="METTL24"/>
</dbReference>
<dbReference type="EMBL" id="JATAAI010000001">
    <property type="protein sequence ID" value="KAK1749227.1"/>
    <property type="molecule type" value="Genomic_DNA"/>
</dbReference>
<evidence type="ECO:0000313" key="5">
    <source>
        <dbReference type="Proteomes" id="UP001224775"/>
    </source>
</evidence>
<reference evidence="3" key="1">
    <citation type="submission" date="2021-01" db="EMBL/GenBank/DDBJ databases">
        <authorList>
            <person name="Corre E."/>
            <person name="Pelletier E."/>
            <person name="Niang G."/>
            <person name="Scheremetjew M."/>
            <person name="Finn R."/>
            <person name="Kale V."/>
            <person name="Holt S."/>
            <person name="Cochrane G."/>
            <person name="Meng A."/>
            <person name="Brown T."/>
            <person name="Cohen L."/>
        </authorList>
    </citation>
    <scope>NUCLEOTIDE SEQUENCE</scope>
    <source>
        <strain evidence="3">SM1012Den-03</strain>
    </source>
</reference>
<dbReference type="EC" id="2.1.1.-" evidence="4"/>
<keyword evidence="1" id="KW-0472">Membrane</keyword>
<dbReference type="InterPro" id="IPR025714">
    <property type="entry name" value="Methyltranfer_dom"/>
</dbReference>
<keyword evidence="4" id="KW-0489">Methyltransferase</keyword>
<organism evidence="3">
    <name type="scientific">Skeletonema marinoi</name>
    <dbReference type="NCBI Taxonomy" id="267567"/>
    <lineage>
        <taxon>Eukaryota</taxon>
        <taxon>Sar</taxon>
        <taxon>Stramenopiles</taxon>
        <taxon>Ochrophyta</taxon>
        <taxon>Bacillariophyta</taxon>
        <taxon>Coscinodiscophyceae</taxon>
        <taxon>Thalassiosirophycidae</taxon>
        <taxon>Thalassiosirales</taxon>
        <taxon>Skeletonemataceae</taxon>
        <taxon>Skeletonema</taxon>
        <taxon>Skeletonema marinoi-dohrnii complex</taxon>
    </lineage>
</organism>
<evidence type="ECO:0000259" key="2">
    <source>
        <dbReference type="Pfam" id="PF13383"/>
    </source>
</evidence>
<dbReference type="EMBL" id="HBGZ01025641">
    <property type="protein sequence ID" value="CAD9621533.1"/>
    <property type="molecule type" value="Transcribed_RNA"/>
</dbReference>
<dbReference type="GO" id="GO:0032259">
    <property type="term" value="P:methylation"/>
    <property type="evidence" value="ECO:0007669"/>
    <property type="project" value="UniProtKB-KW"/>
</dbReference>
<reference evidence="4" key="2">
    <citation type="submission" date="2023-06" db="EMBL/GenBank/DDBJ databases">
        <title>Survivors Of The Sea: Transcriptome response of Skeletonema marinoi to long-term dormancy.</title>
        <authorList>
            <person name="Pinder M.I.M."/>
            <person name="Kourtchenko O."/>
            <person name="Robertson E.K."/>
            <person name="Larsson T."/>
            <person name="Maumus F."/>
            <person name="Osuna-Cruz C.M."/>
            <person name="Vancaester E."/>
            <person name="Stenow R."/>
            <person name="Vandepoele K."/>
            <person name="Ploug H."/>
            <person name="Bruchert V."/>
            <person name="Godhe A."/>
            <person name="Topel M."/>
        </authorList>
    </citation>
    <scope>NUCLEOTIDE SEQUENCE</scope>
    <source>
        <strain evidence="4">R05AC</strain>
    </source>
</reference>
<gene>
    <name evidence="4" type="ORF">QTG54_001166</name>
    <name evidence="3" type="ORF">SMAR0320_LOCUS18240</name>
</gene>
<feature type="domain" description="Methyltransferase" evidence="2">
    <location>
        <begin position="66"/>
        <end position="358"/>
    </location>
</feature>
<dbReference type="Pfam" id="PF13383">
    <property type="entry name" value="Methyltransf_22"/>
    <property type="match status" value="1"/>
</dbReference>
<evidence type="ECO:0000313" key="4">
    <source>
        <dbReference type="EMBL" id="KAK1749227.1"/>
    </source>
</evidence>
<accession>A0A7S2M1J7</accession>
<proteinExistence type="predicted"/>
<feature type="transmembrane region" description="Helical" evidence="1">
    <location>
        <begin position="20"/>
        <end position="41"/>
    </location>
</feature>
<keyword evidence="1" id="KW-1133">Transmembrane helix</keyword>
<sequence>MHDQHHVRRRRTHQHQNHSAILNSISWYLLLSACFFLWGAYNSLHSSSPDNHYDTEQTQLVSRYSVAYYQSYGFFDDISTDEWQRLRSIAKSSGMISAPRTSFDPHYDGNDDDDTFWNAMPSNFFYGNNYDPNFSCRSEVRVGGLGDGPKYVCDPHRIPRAATLNWRMLEGSDSEKRRCLVYSIGCGGNFRFEVGLQELLGSNRCEIHVFDGNDYSATVPKHMDIHFHNWGLRRDRGPNTNDDYSPDENMAFPLSRSLDSMKYRSLSQTMKILGHTGEVMDILKIDCEGCEWKSAMDWLGESSVPPPRQVLIEVHRSPAPFARNWFDEMKKFGYVIFHKEPNLPGCPRGDCIEYGFLKLHPDFYS</sequence>
<dbReference type="PANTHER" id="PTHR32026">
    <property type="entry name" value="METHYLTRANSFERASE-LIKE PROTEIN 24"/>
    <property type="match status" value="1"/>
</dbReference>
<keyword evidence="5" id="KW-1185">Reference proteome</keyword>
<dbReference type="PANTHER" id="PTHR32026:SF27">
    <property type="entry name" value="METHYLTRANSFERASE FKBM DOMAIN-CONTAINING PROTEIN-RELATED"/>
    <property type="match status" value="1"/>
</dbReference>
<name>A0A7S2M1J7_9STRA</name>
<keyword evidence="4" id="KW-0808">Transferase</keyword>
<dbReference type="Proteomes" id="UP001224775">
    <property type="component" value="Unassembled WGS sequence"/>
</dbReference>